<feature type="transmembrane region" description="Helical" evidence="1">
    <location>
        <begin position="102"/>
        <end position="120"/>
    </location>
</feature>
<dbReference type="eggNOG" id="ENOG5032QQF">
    <property type="taxonomic scope" value="Bacteria"/>
</dbReference>
<keyword evidence="1" id="KW-0812">Transmembrane</keyword>
<keyword evidence="1" id="KW-1133">Transmembrane helix</keyword>
<feature type="transmembrane region" description="Helical" evidence="1">
    <location>
        <begin position="169"/>
        <end position="189"/>
    </location>
</feature>
<organism evidence="2 3">
    <name type="scientific">Sulfurimonas gotlandica (strain DSM 19862 / JCM 16533 / GD1)</name>
    <dbReference type="NCBI Taxonomy" id="929558"/>
    <lineage>
        <taxon>Bacteria</taxon>
        <taxon>Pseudomonadati</taxon>
        <taxon>Campylobacterota</taxon>
        <taxon>Epsilonproteobacteria</taxon>
        <taxon>Campylobacterales</taxon>
        <taxon>Sulfurimonadaceae</taxon>
        <taxon>Sulfurimonas</taxon>
    </lineage>
</organism>
<evidence type="ECO:0000256" key="1">
    <source>
        <dbReference type="SAM" id="Phobius"/>
    </source>
</evidence>
<evidence type="ECO:0000313" key="2">
    <source>
        <dbReference type="EMBL" id="EHP30373.1"/>
    </source>
</evidence>
<comment type="caution">
    <text evidence="2">The sequence shown here is derived from an EMBL/GenBank/DDBJ whole genome shotgun (WGS) entry which is preliminary data.</text>
</comment>
<feature type="transmembrane region" description="Helical" evidence="1">
    <location>
        <begin position="21"/>
        <end position="40"/>
    </location>
</feature>
<dbReference type="HOGENOM" id="CLU_1277073_0_0_7"/>
<feature type="transmembrane region" description="Helical" evidence="1">
    <location>
        <begin position="141"/>
        <end position="163"/>
    </location>
</feature>
<protein>
    <recommendedName>
        <fullName evidence="4">MFS transporter</fullName>
    </recommendedName>
</protein>
<sequence>MALKNYKALFKELGNSKLLKLQVTVLFFTTYIDWVLMPFIAKLEGLYLPVFAISFYMLLGATDGLIQPLFKKVKIYRIYLFVILLDLVQICSYMLAEVDILIFTYIIITIFTLQAITFEISRVHTIDFMQDEINLKDYLMLRSFVVSSAIIGGAVTAMILDYFDVDFKYVLLSLAILGVFAIFVEYKLYAKFKKIVQTEETIIERQKTLLNEKINL</sequence>
<name>B6BIL8_SULGG</name>
<dbReference type="STRING" id="929558.SMGD1_1850"/>
<keyword evidence="1" id="KW-0472">Membrane</keyword>
<keyword evidence="3" id="KW-1185">Reference proteome</keyword>
<dbReference type="EMBL" id="AFRZ01000001">
    <property type="protein sequence ID" value="EHP30373.1"/>
    <property type="molecule type" value="Genomic_DNA"/>
</dbReference>
<proteinExistence type="predicted"/>
<dbReference type="RefSeq" id="WP_008335830.1">
    <property type="nucleotide sequence ID" value="NZ_AFRZ01000001.1"/>
</dbReference>
<dbReference type="PATRIC" id="fig|929558.5.peg.1845"/>
<gene>
    <name evidence="2" type="ORF">SMGD1_1850</name>
</gene>
<dbReference type="Proteomes" id="UP000006431">
    <property type="component" value="Unassembled WGS sequence"/>
</dbReference>
<evidence type="ECO:0000313" key="3">
    <source>
        <dbReference type="Proteomes" id="UP000006431"/>
    </source>
</evidence>
<feature type="transmembrane region" description="Helical" evidence="1">
    <location>
        <begin position="46"/>
        <end position="66"/>
    </location>
</feature>
<dbReference type="SUPFAM" id="SSF103473">
    <property type="entry name" value="MFS general substrate transporter"/>
    <property type="match status" value="1"/>
</dbReference>
<dbReference type="InterPro" id="IPR036259">
    <property type="entry name" value="MFS_trans_sf"/>
</dbReference>
<accession>B6BIL8</accession>
<reference evidence="2 3" key="1">
    <citation type="journal article" date="2012" name="Proc. Natl. Acad. Sci. U.S.A.">
        <title>Genome and physiology of a model Epsilonproteobacterium responsible for sulfide detoxification in marine oxygen depletion zones.</title>
        <authorList>
            <person name="Grote J."/>
            <person name="Schott T."/>
            <person name="Bruckner C.G."/>
            <person name="Glockner F.O."/>
            <person name="Jost G."/>
            <person name="Teeling H."/>
            <person name="Labrenz M."/>
            <person name="Jurgens K."/>
        </authorList>
    </citation>
    <scope>NUCLEOTIDE SEQUENCE [LARGE SCALE GENOMIC DNA]</scope>
    <source>
        <strain evidence="2 3">GD1</strain>
    </source>
</reference>
<accession>H1FVZ1</accession>
<evidence type="ECO:0008006" key="4">
    <source>
        <dbReference type="Google" id="ProtNLM"/>
    </source>
</evidence>
<dbReference type="OrthoDB" id="5343486at2"/>
<feature type="transmembrane region" description="Helical" evidence="1">
    <location>
        <begin position="78"/>
        <end position="96"/>
    </location>
</feature>
<dbReference type="AlphaFoldDB" id="B6BIL8"/>